<proteinExistence type="predicted"/>
<dbReference type="EnsemblPlants" id="KRH47881">
    <property type="protein sequence ID" value="KRH47881"/>
    <property type="gene ID" value="GLYMA_07G053800"/>
</dbReference>
<evidence type="ECO:0000313" key="3">
    <source>
        <dbReference type="Proteomes" id="UP000008827"/>
    </source>
</evidence>
<reference evidence="1" key="3">
    <citation type="submission" date="2018-07" db="EMBL/GenBank/DDBJ databases">
        <title>WGS assembly of Glycine max.</title>
        <authorList>
            <person name="Schmutz J."/>
            <person name="Cannon S."/>
            <person name="Schlueter J."/>
            <person name="Ma J."/>
            <person name="Mitros T."/>
            <person name="Nelson W."/>
            <person name="Hyten D."/>
            <person name="Song Q."/>
            <person name="Thelen J."/>
            <person name="Cheng J."/>
            <person name="Xu D."/>
            <person name="Hellsten U."/>
            <person name="May G."/>
            <person name="Yu Y."/>
            <person name="Sakurai T."/>
            <person name="Umezawa T."/>
            <person name="Bhattacharyya M."/>
            <person name="Sandhu D."/>
            <person name="Valliyodan B."/>
            <person name="Lindquist E."/>
            <person name="Peto M."/>
            <person name="Grant D."/>
            <person name="Shu S."/>
            <person name="Goodstein D."/>
            <person name="Barry K."/>
            <person name="Futrell-Griggs M."/>
            <person name="Abernathy B."/>
            <person name="Du J."/>
            <person name="Tian Z."/>
            <person name="Zhu L."/>
            <person name="Gill N."/>
            <person name="Joshi T."/>
            <person name="Libault M."/>
            <person name="Sethuraman A."/>
            <person name="Zhang X."/>
            <person name="Shinozaki K."/>
            <person name="Nguyen H."/>
            <person name="Wing R."/>
            <person name="Cregan P."/>
            <person name="Specht J."/>
            <person name="Grimwood J."/>
            <person name="Rokhsar D."/>
            <person name="Stacey G."/>
            <person name="Shoemaker R."/>
            <person name="Jackson S."/>
        </authorList>
    </citation>
    <scope>NUCLEOTIDE SEQUENCE</scope>
    <source>
        <tissue evidence="1">Callus</tissue>
    </source>
</reference>
<dbReference type="InParanoid" id="K7KZT7"/>
<dbReference type="Gramene" id="KRH47881">
    <property type="protein sequence ID" value="KRH47881"/>
    <property type="gene ID" value="GLYMA_07G053800"/>
</dbReference>
<dbReference type="Proteomes" id="UP000008827">
    <property type="component" value="Chromosome 7"/>
</dbReference>
<protein>
    <submittedName>
        <fullName evidence="1 2">Uncharacterized protein</fullName>
    </submittedName>
</protein>
<evidence type="ECO:0000313" key="1">
    <source>
        <dbReference type="EMBL" id="KRH47881.1"/>
    </source>
</evidence>
<organism evidence="1">
    <name type="scientific">Glycine max</name>
    <name type="common">Soybean</name>
    <name type="synonym">Glycine hispida</name>
    <dbReference type="NCBI Taxonomy" id="3847"/>
    <lineage>
        <taxon>Eukaryota</taxon>
        <taxon>Viridiplantae</taxon>
        <taxon>Streptophyta</taxon>
        <taxon>Embryophyta</taxon>
        <taxon>Tracheophyta</taxon>
        <taxon>Spermatophyta</taxon>
        <taxon>Magnoliopsida</taxon>
        <taxon>eudicotyledons</taxon>
        <taxon>Gunneridae</taxon>
        <taxon>Pentapetalae</taxon>
        <taxon>rosids</taxon>
        <taxon>fabids</taxon>
        <taxon>Fabales</taxon>
        <taxon>Fabaceae</taxon>
        <taxon>Papilionoideae</taxon>
        <taxon>50 kb inversion clade</taxon>
        <taxon>NPAAA clade</taxon>
        <taxon>indigoferoid/millettioid clade</taxon>
        <taxon>Phaseoleae</taxon>
        <taxon>Glycine</taxon>
        <taxon>Glycine subgen. Soja</taxon>
    </lineage>
</organism>
<sequence length="80" mass="9088">MSILDFSPTFESELKTLVSQSRACTIMKWHPLFSFPTKNPLFSNNTCHIYNNFWPSLASAPSALHIFPVISDPWPFSGQL</sequence>
<dbReference type="PaxDb" id="3847-GLYMA07G05943.1"/>
<gene>
    <name evidence="1" type="ORF">GLYMA_07G053800</name>
</gene>
<accession>K7KZT7</accession>
<name>K7KZT7_SOYBN</name>
<keyword evidence="3" id="KW-1185">Reference proteome</keyword>
<dbReference type="HOGENOM" id="CLU_2594561_0_0_1"/>
<dbReference type="AlphaFoldDB" id="K7KZT7"/>
<dbReference type="EMBL" id="CM000840">
    <property type="protein sequence ID" value="KRH47881.1"/>
    <property type="molecule type" value="Genomic_DNA"/>
</dbReference>
<reference evidence="1 2" key="1">
    <citation type="journal article" date="2010" name="Nature">
        <title>Genome sequence of the palaeopolyploid soybean.</title>
        <authorList>
            <person name="Schmutz J."/>
            <person name="Cannon S.B."/>
            <person name="Schlueter J."/>
            <person name="Ma J."/>
            <person name="Mitros T."/>
            <person name="Nelson W."/>
            <person name="Hyten D.L."/>
            <person name="Song Q."/>
            <person name="Thelen J.J."/>
            <person name="Cheng J."/>
            <person name="Xu D."/>
            <person name="Hellsten U."/>
            <person name="May G.D."/>
            <person name="Yu Y."/>
            <person name="Sakurai T."/>
            <person name="Umezawa T."/>
            <person name="Bhattacharyya M.K."/>
            <person name="Sandhu D."/>
            <person name="Valliyodan B."/>
            <person name="Lindquist E."/>
            <person name="Peto M."/>
            <person name="Grant D."/>
            <person name="Shu S."/>
            <person name="Goodstein D."/>
            <person name="Barry K."/>
            <person name="Futrell-Griggs M."/>
            <person name="Abernathy B."/>
            <person name="Du J."/>
            <person name="Tian Z."/>
            <person name="Zhu L."/>
            <person name="Gill N."/>
            <person name="Joshi T."/>
            <person name="Libault M."/>
            <person name="Sethuraman A."/>
            <person name="Zhang X.-C."/>
            <person name="Shinozaki K."/>
            <person name="Nguyen H.T."/>
            <person name="Wing R.A."/>
            <person name="Cregan P."/>
            <person name="Specht J."/>
            <person name="Grimwood J."/>
            <person name="Rokhsar D."/>
            <person name="Stacey G."/>
            <person name="Shoemaker R.C."/>
            <person name="Jackson S.A."/>
        </authorList>
    </citation>
    <scope>NUCLEOTIDE SEQUENCE [LARGE SCALE GENOMIC DNA]</scope>
    <source>
        <strain evidence="2">cv. Williams 82</strain>
        <tissue evidence="1">Callus</tissue>
    </source>
</reference>
<evidence type="ECO:0000313" key="2">
    <source>
        <dbReference type="EnsemblPlants" id="KRH47881"/>
    </source>
</evidence>
<reference evidence="2" key="2">
    <citation type="submission" date="2018-02" db="UniProtKB">
        <authorList>
            <consortium name="EnsemblPlants"/>
        </authorList>
    </citation>
    <scope>IDENTIFICATION</scope>
    <source>
        <strain evidence="2">Williams 82</strain>
    </source>
</reference>